<sequence>MKRAVKFFLCFLIAWLPLTGFATQALICPQVSSAMTGSHTAPHSTVPHTIASARAAHLATTASTTHQADCHDSIGSLACTPAATPSHPVALVAASATPVYASVDATAFPQFIPDLPQRPPQVL</sequence>
<feature type="signal peptide" evidence="1">
    <location>
        <begin position="1"/>
        <end position="22"/>
    </location>
</feature>
<dbReference type="EMBL" id="AEJF01000251">
    <property type="protein sequence ID" value="KLU20501.1"/>
    <property type="molecule type" value="Genomic_DNA"/>
</dbReference>
<comment type="caution">
    <text evidence="2">The sequence shown here is derived from an EMBL/GenBank/DDBJ whole genome shotgun (WGS) entry which is preliminary data.</text>
</comment>
<dbReference type="RefSeq" id="WP_047897970.1">
    <property type="nucleotide sequence ID" value="NZ_AEJF01000251.1"/>
</dbReference>
<evidence type="ECO:0000313" key="2">
    <source>
        <dbReference type="EMBL" id="KLU20501.1"/>
    </source>
</evidence>
<evidence type="ECO:0000256" key="1">
    <source>
        <dbReference type="SAM" id="SignalP"/>
    </source>
</evidence>
<proteinExistence type="predicted"/>
<dbReference type="Proteomes" id="UP000035963">
    <property type="component" value="Unassembled WGS sequence"/>
</dbReference>
<gene>
    <name evidence="2" type="ORF">EOS_41065</name>
</gene>
<dbReference type="PATRIC" id="fig|908627.4.peg.9229"/>
<dbReference type="AlphaFoldDB" id="A0A0J1CJ62"/>
<protein>
    <recommendedName>
        <fullName evidence="4">Cobalt-zinc-cadmium resistance protein</fullName>
    </recommendedName>
</protein>
<dbReference type="OrthoDB" id="9095965at2"/>
<accession>A0A0J1CJ62</accession>
<name>A0A0J1CJ62_9BURK</name>
<keyword evidence="3" id="KW-1185">Reference proteome</keyword>
<keyword evidence="1" id="KW-0732">Signal</keyword>
<reference evidence="2 3" key="1">
    <citation type="journal article" date="2015" name="Genome Announc.">
        <title>Draft Genome Sequence of Burkholderia sp. Strain PML1(12), an Ectomycorrhizosphere-Inhabiting Bacterium with Effective Mineral-Weathering Ability.</title>
        <authorList>
            <person name="Uroz S."/>
            <person name="Oger P."/>
        </authorList>
    </citation>
    <scope>NUCLEOTIDE SEQUENCE [LARGE SCALE GENOMIC DNA]</scope>
    <source>
        <strain evidence="3">PML1(12)</strain>
    </source>
</reference>
<evidence type="ECO:0000313" key="3">
    <source>
        <dbReference type="Proteomes" id="UP000035963"/>
    </source>
</evidence>
<evidence type="ECO:0008006" key="4">
    <source>
        <dbReference type="Google" id="ProtNLM"/>
    </source>
</evidence>
<feature type="chain" id="PRO_5005248879" description="Cobalt-zinc-cadmium resistance protein" evidence="1">
    <location>
        <begin position="23"/>
        <end position="123"/>
    </location>
</feature>
<organism evidence="2 3">
    <name type="scientific">Caballeronia mineralivorans PML1(12)</name>
    <dbReference type="NCBI Taxonomy" id="908627"/>
    <lineage>
        <taxon>Bacteria</taxon>
        <taxon>Pseudomonadati</taxon>
        <taxon>Pseudomonadota</taxon>
        <taxon>Betaproteobacteria</taxon>
        <taxon>Burkholderiales</taxon>
        <taxon>Burkholderiaceae</taxon>
        <taxon>Caballeronia</taxon>
    </lineage>
</organism>